<name>A0A066ZBA0_9ACTN</name>
<feature type="region of interest" description="Disordered" evidence="1">
    <location>
        <begin position="94"/>
        <end position="127"/>
    </location>
</feature>
<proteinExistence type="predicted"/>
<dbReference type="HOGENOM" id="CLU_1967609_0_0_11"/>
<dbReference type="InterPro" id="IPR008136">
    <property type="entry name" value="CinA_C"/>
</dbReference>
<evidence type="ECO:0000313" key="4">
    <source>
        <dbReference type="Proteomes" id="UP000027178"/>
    </source>
</evidence>
<dbReference type="PATRIC" id="fig|1348663.4.peg.664"/>
<protein>
    <recommendedName>
        <fullName evidence="2">CinA C-terminal domain-containing protein</fullName>
    </recommendedName>
</protein>
<organism evidence="3 4">
    <name type="scientific">Kitasatospora cheerisanensis KCTC 2395</name>
    <dbReference type="NCBI Taxonomy" id="1348663"/>
    <lineage>
        <taxon>Bacteria</taxon>
        <taxon>Bacillati</taxon>
        <taxon>Actinomycetota</taxon>
        <taxon>Actinomycetes</taxon>
        <taxon>Kitasatosporales</taxon>
        <taxon>Streptomycetaceae</taxon>
        <taxon>Kitasatospora</taxon>
    </lineage>
</organism>
<dbReference type="AlphaFoldDB" id="A0A066ZBA0"/>
<dbReference type="Pfam" id="PF02464">
    <property type="entry name" value="CinA"/>
    <property type="match status" value="1"/>
</dbReference>
<evidence type="ECO:0000256" key="1">
    <source>
        <dbReference type="SAM" id="MobiDB-lite"/>
    </source>
</evidence>
<sequence length="127" mass="12734">MDEELLRAEGPVDPQVAAAMADGVRRVCGTTYGLATTGAAGPEPQGDAEPGLVYVALATPTLTLVDRPSPVSGDRHAVQSRAVRTALELFRRTLRPPAEGGAVAADDGAAGPEGDAVGADDGAAADE</sequence>
<feature type="domain" description="CinA C-terminal" evidence="2">
    <location>
        <begin position="2"/>
        <end position="94"/>
    </location>
</feature>
<reference evidence="3 4" key="1">
    <citation type="submission" date="2014-05" db="EMBL/GenBank/DDBJ databases">
        <title>Draft Genome Sequence of Kitasatospora cheerisanensis KCTC 2395.</title>
        <authorList>
            <person name="Nam D.H."/>
        </authorList>
    </citation>
    <scope>NUCLEOTIDE SEQUENCE [LARGE SCALE GENOMIC DNA]</scope>
    <source>
        <strain evidence="3 4">KCTC 2395</strain>
    </source>
</reference>
<dbReference type="InterPro" id="IPR036653">
    <property type="entry name" value="CinA-like_C"/>
</dbReference>
<dbReference type="Proteomes" id="UP000027178">
    <property type="component" value="Unassembled WGS sequence"/>
</dbReference>
<dbReference type="EMBL" id="JNBY01000028">
    <property type="protein sequence ID" value="KDN87586.1"/>
    <property type="molecule type" value="Genomic_DNA"/>
</dbReference>
<keyword evidence="4" id="KW-1185">Reference proteome</keyword>
<accession>A0A066ZBA0</accession>
<evidence type="ECO:0000259" key="2">
    <source>
        <dbReference type="Pfam" id="PF02464"/>
    </source>
</evidence>
<gene>
    <name evidence="3" type="ORF">KCH_06960</name>
</gene>
<dbReference type="eggNOG" id="COG1546">
    <property type="taxonomic scope" value="Bacteria"/>
</dbReference>
<dbReference type="SUPFAM" id="SSF142433">
    <property type="entry name" value="CinA-like"/>
    <property type="match status" value="1"/>
</dbReference>
<evidence type="ECO:0000313" key="3">
    <source>
        <dbReference type="EMBL" id="KDN87586.1"/>
    </source>
</evidence>
<dbReference type="Gene3D" id="3.90.950.20">
    <property type="entry name" value="CinA-like"/>
    <property type="match status" value="1"/>
</dbReference>
<feature type="compositionally biased region" description="Low complexity" evidence="1">
    <location>
        <begin position="96"/>
        <end position="127"/>
    </location>
</feature>
<comment type="caution">
    <text evidence="3">The sequence shown here is derived from an EMBL/GenBank/DDBJ whole genome shotgun (WGS) entry which is preliminary data.</text>
</comment>